<evidence type="ECO:0000313" key="3">
    <source>
        <dbReference type="EMBL" id="GLJ80854.1"/>
    </source>
</evidence>
<feature type="region of interest" description="Disordered" evidence="1">
    <location>
        <begin position="30"/>
        <end position="57"/>
    </location>
</feature>
<organism evidence="3 4">
    <name type="scientific">Microbacterium imperiale</name>
    <dbReference type="NCBI Taxonomy" id="33884"/>
    <lineage>
        <taxon>Bacteria</taxon>
        <taxon>Bacillati</taxon>
        <taxon>Actinomycetota</taxon>
        <taxon>Actinomycetes</taxon>
        <taxon>Micrococcales</taxon>
        <taxon>Microbacteriaceae</taxon>
        <taxon>Microbacterium</taxon>
    </lineage>
</organism>
<reference evidence="3" key="2">
    <citation type="submission" date="2023-01" db="EMBL/GenBank/DDBJ databases">
        <authorList>
            <person name="Sun Q."/>
            <person name="Evtushenko L."/>
        </authorList>
    </citation>
    <scope>NUCLEOTIDE SEQUENCE</scope>
    <source>
        <strain evidence="3">VKM Ac-1447</strain>
    </source>
</reference>
<dbReference type="AlphaFoldDB" id="A0A9W6HHT4"/>
<comment type="caution">
    <text evidence="3">The sequence shown here is derived from an EMBL/GenBank/DDBJ whole genome shotgun (WGS) entry which is preliminary data.</text>
</comment>
<sequence length="178" mass="19950">MAASPPAGWYPQVDGTQRYWDGLAWTHHVSPSAGGAETRTDAAPANREQASRRMPTMSREQIAHDLAIAYLNNRYGPEVTGEFSVTADQDWSGDSPRVTDVTGSGEVRTENLPRVDKIRMDRVEVRTGERGFFGLGPEKVSTVEVDSGEFEVDPVFKNMIRDYFEAYFRFVELLERSA</sequence>
<evidence type="ECO:0000259" key="2">
    <source>
        <dbReference type="Pfam" id="PF10708"/>
    </source>
</evidence>
<dbReference type="EMBL" id="BSEO01000014">
    <property type="protein sequence ID" value="GLJ80854.1"/>
    <property type="molecule type" value="Genomic_DNA"/>
</dbReference>
<dbReference type="Pfam" id="PF10708">
    <property type="entry name" value="DUF2510"/>
    <property type="match status" value="1"/>
</dbReference>
<dbReference type="RefSeq" id="WP_210007037.1">
    <property type="nucleotide sequence ID" value="NZ_BSEO01000014.1"/>
</dbReference>
<evidence type="ECO:0000313" key="4">
    <source>
        <dbReference type="Proteomes" id="UP001142317"/>
    </source>
</evidence>
<feature type="domain" description="DUF2510" evidence="2">
    <location>
        <begin position="7"/>
        <end position="35"/>
    </location>
</feature>
<evidence type="ECO:0000256" key="1">
    <source>
        <dbReference type="SAM" id="MobiDB-lite"/>
    </source>
</evidence>
<protein>
    <recommendedName>
        <fullName evidence="2">DUF2510 domain-containing protein</fullName>
    </recommendedName>
</protein>
<dbReference type="InterPro" id="IPR018929">
    <property type="entry name" value="DUF2510"/>
</dbReference>
<reference evidence="3" key="1">
    <citation type="journal article" date="2014" name="Int. J. Syst. Evol. Microbiol.">
        <title>Complete genome sequence of Corynebacterium casei LMG S-19264T (=DSM 44701T), isolated from a smear-ripened cheese.</title>
        <authorList>
            <consortium name="US DOE Joint Genome Institute (JGI-PGF)"/>
            <person name="Walter F."/>
            <person name="Albersmeier A."/>
            <person name="Kalinowski J."/>
            <person name="Ruckert C."/>
        </authorList>
    </citation>
    <scope>NUCLEOTIDE SEQUENCE</scope>
    <source>
        <strain evidence="3">VKM Ac-1447</strain>
    </source>
</reference>
<keyword evidence="4" id="KW-1185">Reference proteome</keyword>
<name>A0A9W6HHT4_9MICO</name>
<accession>A0A9W6HHT4</accession>
<dbReference type="Proteomes" id="UP001142317">
    <property type="component" value="Unassembled WGS sequence"/>
</dbReference>
<gene>
    <name evidence="3" type="ORF">GCM10017586_25370</name>
</gene>
<proteinExistence type="predicted"/>